<dbReference type="AlphaFoldDB" id="A0A7E4VXG5"/>
<keyword evidence="1" id="KW-1185">Reference proteome</keyword>
<reference evidence="1" key="1">
    <citation type="journal article" date="2013" name="Genetics">
        <title>The draft genome and transcriptome of Panagrellus redivivus are shaped by the harsh demands of a free-living lifestyle.</title>
        <authorList>
            <person name="Srinivasan J."/>
            <person name="Dillman A.R."/>
            <person name="Macchietto M.G."/>
            <person name="Heikkinen L."/>
            <person name="Lakso M."/>
            <person name="Fracchia K.M."/>
            <person name="Antoshechkin I."/>
            <person name="Mortazavi A."/>
            <person name="Wong G."/>
            <person name="Sternberg P.W."/>
        </authorList>
    </citation>
    <scope>NUCLEOTIDE SEQUENCE [LARGE SCALE GENOMIC DNA]</scope>
    <source>
        <strain evidence="1">MT8872</strain>
    </source>
</reference>
<protein>
    <submittedName>
        <fullName evidence="2">FeoA domain-containing protein</fullName>
    </submittedName>
</protein>
<reference evidence="2" key="2">
    <citation type="submission" date="2020-10" db="UniProtKB">
        <authorList>
            <consortium name="WormBaseParasite"/>
        </authorList>
    </citation>
    <scope>IDENTIFICATION</scope>
</reference>
<proteinExistence type="predicted"/>
<organism evidence="1 2">
    <name type="scientific">Panagrellus redivivus</name>
    <name type="common">Microworm</name>
    <dbReference type="NCBI Taxonomy" id="6233"/>
    <lineage>
        <taxon>Eukaryota</taxon>
        <taxon>Metazoa</taxon>
        <taxon>Ecdysozoa</taxon>
        <taxon>Nematoda</taxon>
        <taxon>Chromadorea</taxon>
        <taxon>Rhabditida</taxon>
        <taxon>Tylenchina</taxon>
        <taxon>Panagrolaimomorpha</taxon>
        <taxon>Panagrolaimoidea</taxon>
        <taxon>Panagrolaimidae</taxon>
        <taxon>Panagrellus</taxon>
    </lineage>
</organism>
<dbReference type="WBParaSite" id="Pan_g3595.t1">
    <property type="protein sequence ID" value="Pan_g3595.t1"/>
    <property type="gene ID" value="Pan_g3595"/>
</dbReference>
<name>A0A7E4VXG5_PANRE</name>
<sequence>MMIGRHRLDALCVSGRDEANAIIDVDFPSVFVRGVQKGQNLVLLDADFANCINSCKSLQSARKHDRTLSRQSNT</sequence>
<accession>A0A7E4VXG5</accession>
<dbReference type="Proteomes" id="UP000492821">
    <property type="component" value="Unassembled WGS sequence"/>
</dbReference>
<evidence type="ECO:0000313" key="2">
    <source>
        <dbReference type="WBParaSite" id="Pan_g3595.t1"/>
    </source>
</evidence>
<evidence type="ECO:0000313" key="1">
    <source>
        <dbReference type="Proteomes" id="UP000492821"/>
    </source>
</evidence>